<reference evidence="6" key="1">
    <citation type="submission" date="2016-05" db="EMBL/GenBank/DDBJ databases">
        <title>Comparative genomics of biotechnologically important yeasts.</title>
        <authorList>
            <consortium name="DOE Joint Genome Institute"/>
            <person name="Riley R."/>
            <person name="Haridas S."/>
            <person name="Wolfe K.H."/>
            <person name="Lopes M.R."/>
            <person name="Hittinger C.T."/>
            <person name="Goker M."/>
            <person name="Salamov A."/>
            <person name="Wisecaver J."/>
            <person name="Long T.M."/>
            <person name="Aerts A.L."/>
            <person name="Barry K."/>
            <person name="Choi C."/>
            <person name="Clum A."/>
            <person name="Coughlan A.Y."/>
            <person name="Deshpande S."/>
            <person name="Douglass A.P."/>
            <person name="Hanson S.J."/>
            <person name="Klenk H.-P."/>
            <person name="Labutti K."/>
            <person name="Lapidus A."/>
            <person name="Lindquist E."/>
            <person name="Lipzen A."/>
            <person name="Meier-Kolthoff J.P."/>
            <person name="Ohm R.A."/>
            <person name="Otillar R.P."/>
            <person name="Pangilinan J."/>
            <person name="Peng Y."/>
            <person name="Rokas A."/>
            <person name="Rosa C.A."/>
            <person name="Scheuner C."/>
            <person name="Sibirny A.A."/>
            <person name="Slot J.C."/>
            <person name="Stielow J.B."/>
            <person name="Sun H."/>
            <person name="Kurtzman C.P."/>
            <person name="Blackwell M."/>
            <person name="Grigoriev I.V."/>
            <person name="Jeffries T.W."/>
        </authorList>
    </citation>
    <scope>NUCLEOTIDE SEQUENCE [LARGE SCALE GENOMIC DNA]</scope>
    <source>
        <strain evidence="6">NRRL Y-2460</strain>
    </source>
</reference>
<dbReference type="Pfam" id="PF20434">
    <property type="entry name" value="BD-FAE"/>
    <property type="match status" value="1"/>
</dbReference>
<comment type="similarity">
    <text evidence="3">Belongs to the kynurenine formamidase family.</text>
</comment>
<proteinExistence type="inferred from homology"/>
<dbReference type="InterPro" id="IPR027519">
    <property type="entry name" value="KFase_ver/fungi-typ"/>
</dbReference>
<feature type="active site" evidence="3">
    <location>
        <position position="239"/>
    </location>
</feature>
<keyword evidence="1 3" id="KW-0378">Hydrolase</keyword>
<comment type="pathway">
    <text evidence="3">Amino-acid degradation; L-tryptophan degradation via kynurenine pathway; L-kynurenine from L-tryptophan: step 2/2.</text>
</comment>
<evidence type="ECO:0000256" key="1">
    <source>
        <dbReference type="ARBA" id="ARBA00022801"/>
    </source>
</evidence>
<feature type="domain" description="BD-FAE-like" evidence="4">
    <location>
        <begin position="12"/>
        <end position="221"/>
    </location>
</feature>
<evidence type="ECO:0000256" key="3">
    <source>
        <dbReference type="HAMAP-Rule" id="MF_03014"/>
    </source>
</evidence>
<dbReference type="STRING" id="669874.A0A1E4TZS1"/>
<dbReference type="GO" id="GO:0019441">
    <property type="term" value="P:L-tryptophan catabolic process to kynurenine"/>
    <property type="evidence" value="ECO:0007669"/>
    <property type="project" value="UniProtKB-UniRule"/>
</dbReference>
<dbReference type="PANTHER" id="PTHR48081">
    <property type="entry name" value="AB HYDROLASE SUPERFAMILY PROTEIN C4A8.06C"/>
    <property type="match status" value="1"/>
</dbReference>
<evidence type="ECO:0000313" key="5">
    <source>
        <dbReference type="EMBL" id="ODV97168.1"/>
    </source>
</evidence>
<dbReference type="GO" id="GO:0034354">
    <property type="term" value="P:'de novo' NAD+ biosynthetic process from L-tryptophan"/>
    <property type="evidence" value="ECO:0007669"/>
    <property type="project" value="UniProtKB-UniRule"/>
</dbReference>
<keyword evidence="2 3" id="KW-0823">Tryptophan catabolism</keyword>
<organism evidence="5 6">
    <name type="scientific">Pachysolen tannophilus NRRL Y-2460</name>
    <dbReference type="NCBI Taxonomy" id="669874"/>
    <lineage>
        <taxon>Eukaryota</taxon>
        <taxon>Fungi</taxon>
        <taxon>Dikarya</taxon>
        <taxon>Ascomycota</taxon>
        <taxon>Saccharomycotina</taxon>
        <taxon>Pichiomycetes</taxon>
        <taxon>Pachysolenaceae</taxon>
        <taxon>Pachysolen</taxon>
    </lineage>
</organism>
<dbReference type="GO" id="GO:0030307">
    <property type="term" value="P:positive regulation of cell growth"/>
    <property type="evidence" value="ECO:0007669"/>
    <property type="project" value="EnsemblFungi"/>
</dbReference>
<dbReference type="OrthoDB" id="420264at2759"/>
<dbReference type="InterPro" id="IPR049492">
    <property type="entry name" value="BD-FAE-like_dom"/>
</dbReference>
<dbReference type="PANTHER" id="PTHR48081:SF33">
    <property type="entry name" value="KYNURENINE FORMAMIDASE"/>
    <property type="match status" value="1"/>
</dbReference>
<comment type="domain">
    <text evidence="3">The main chain amide nitrogen atoms of the second glycine and its adjacent residue in the HGGXW motif define the oxyanion hole, and stabilize the oxyanion that forms during the nucleophilic attack by the catalytic serine during substrate cleavage.</text>
</comment>
<dbReference type="Gene3D" id="3.40.50.1820">
    <property type="entry name" value="alpha/beta hydrolase"/>
    <property type="match status" value="1"/>
</dbReference>
<dbReference type="UniPathway" id="UPA00333">
    <property type="reaction ID" value="UER00454"/>
</dbReference>
<feature type="active site" description="Nucleophile" evidence="3">
    <location>
        <position position="104"/>
    </location>
</feature>
<evidence type="ECO:0000256" key="2">
    <source>
        <dbReference type="ARBA" id="ARBA00023079"/>
    </source>
</evidence>
<comment type="function">
    <text evidence="3">Catalyzes the hydrolysis of N-formyl-L-kynurenine to L-kynurenine, the second step in the kynurenine pathway of tryptophan degradation. Kynurenine may be further oxidized to nicotinic acid, NAD(H) and NADP(H). Required for elimination of toxic metabolites.</text>
</comment>
<dbReference type="EC" id="3.5.1.9" evidence="3"/>
<comment type="subunit">
    <text evidence="3">Homodimer.</text>
</comment>
<accession>A0A1E4TZS1</accession>
<dbReference type="HAMAP" id="MF_03014">
    <property type="entry name" value="KFase"/>
    <property type="match status" value="1"/>
</dbReference>
<name>A0A1E4TZS1_PACTA</name>
<protein>
    <recommendedName>
        <fullName evidence="3">Kynurenine formamidase</fullName>
        <shortName evidence="3">KFA</shortName>
        <shortName evidence="3">KFase</shortName>
        <ecNumber evidence="3">3.5.1.9</ecNumber>
    </recommendedName>
    <alternativeName>
        <fullName evidence="3">Arylformamidase</fullName>
    </alternativeName>
    <alternativeName>
        <fullName evidence="3">N-formylkynurenine formamidase</fullName>
        <shortName evidence="3">FKF</shortName>
    </alternativeName>
</protein>
<evidence type="ECO:0000313" key="6">
    <source>
        <dbReference type="Proteomes" id="UP000094236"/>
    </source>
</evidence>
<feature type="active site" evidence="3">
    <location>
        <position position="206"/>
    </location>
</feature>
<dbReference type="GO" id="GO:0004061">
    <property type="term" value="F:arylformamidase activity"/>
    <property type="evidence" value="ECO:0007669"/>
    <property type="project" value="UniProtKB-UniRule"/>
</dbReference>
<dbReference type="AlphaFoldDB" id="A0A1E4TZS1"/>
<feature type="short sequence motif" description="HGGXW" evidence="3">
    <location>
        <begin position="23"/>
        <end position="27"/>
    </location>
</feature>
<gene>
    <name evidence="3" type="primary">BNA7</name>
    <name evidence="5" type="ORF">PACTADRAFT_74724</name>
</gene>
<keyword evidence="6" id="KW-1185">Reference proteome</keyword>
<dbReference type="Proteomes" id="UP000094236">
    <property type="component" value="Unassembled WGS sequence"/>
</dbReference>
<dbReference type="InterPro" id="IPR029058">
    <property type="entry name" value="AB_hydrolase_fold"/>
</dbReference>
<comment type="catalytic activity">
    <reaction evidence="3">
        <text>N-formyl-L-kynurenine + H2O = L-kynurenine + formate + H(+)</text>
        <dbReference type="Rhea" id="RHEA:13009"/>
        <dbReference type="ChEBI" id="CHEBI:15377"/>
        <dbReference type="ChEBI" id="CHEBI:15378"/>
        <dbReference type="ChEBI" id="CHEBI:15740"/>
        <dbReference type="ChEBI" id="CHEBI:57959"/>
        <dbReference type="ChEBI" id="CHEBI:58629"/>
        <dbReference type="EC" id="3.5.1.9"/>
    </reaction>
</comment>
<dbReference type="InterPro" id="IPR050300">
    <property type="entry name" value="GDXG_lipolytic_enzyme"/>
</dbReference>
<dbReference type="EMBL" id="KV454012">
    <property type="protein sequence ID" value="ODV97168.1"/>
    <property type="molecule type" value="Genomic_DNA"/>
</dbReference>
<dbReference type="SUPFAM" id="SSF53474">
    <property type="entry name" value="alpha/beta-Hydrolases"/>
    <property type="match status" value="1"/>
</dbReference>
<evidence type="ECO:0000259" key="4">
    <source>
        <dbReference type="Pfam" id="PF20434"/>
    </source>
</evidence>
<sequence>MEAMRDNSNVKSQVKQDAIIFIHGGAWRDPNNTFKDFEKLIKNINNELSSLSSLNNKIELYSLDYRLSPTVKHPCHLIDVINAINYIIKNINSNLKNLTLVGHSVGSTLAIQVLDYKKLLNYYNENIDELDISFIKNLVLLDGIYDIPKLLDEYPSYLSFINEAFEEKNFNTATQLSISNKDEKNVQIGMYFKFLKKIIIVQSENDELLSLNQTNFFVKWLNSIGIYKFEKILDDFGKHNDVYESDKLKDLIILNFYK</sequence>